<dbReference type="Proteomes" id="UP000245771">
    <property type="component" value="Unassembled WGS sequence"/>
</dbReference>
<proteinExistence type="predicted"/>
<dbReference type="SUPFAM" id="SSF55394">
    <property type="entry name" value="Bactericidal permeability-increasing protein, BPI"/>
    <property type="match status" value="1"/>
</dbReference>
<dbReference type="AlphaFoldDB" id="A0A316VBD8"/>
<gene>
    <name evidence="3" type="ORF">FA14DRAFT_173335</name>
</gene>
<feature type="compositionally biased region" description="Polar residues" evidence="1">
    <location>
        <begin position="897"/>
        <end position="906"/>
    </location>
</feature>
<feature type="compositionally biased region" description="Basic and acidic residues" evidence="1">
    <location>
        <begin position="977"/>
        <end position="999"/>
    </location>
</feature>
<keyword evidence="4" id="KW-1185">Reference proteome</keyword>
<dbReference type="PANTHER" id="PTHR31138">
    <property type="entry name" value="CHROMOSOME 19, WHOLE GENOME SHOTGUN SEQUENCE"/>
    <property type="match status" value="1"/>
</dbReference>
<dbReference type="PANTHER" id="PTHR31138:SF1">
    <property type="entry name" value="PDZ DOMAIN-CONTAINING PROTEIN"/>
    <property type="match status" value="1"/>
</dbReference>
<reference evidence="3 4" key="1">
    <citation type="journal article" date="2018" name="Mol. Biol. Evol.">
        <title>Broad Genomic Sampling Reveals a Smut Pathogenic Ancestry of the Fungal Clade Ustilaginomycotina.</title>
        <authorList>
            <person name="Kijpornyongpan T."/>
            <person name="Mondo S.J."/>
            <person name="Barry K."/>
            <person name="Sandor L."/>
            <person name="Lee J."/>
            <person name="Lipzen A."/>
            <person name="Pangilinan J."/>
            <person name="LaButti K."/>
            <person name="Hainaut M."/>
            <person name="Henrissat B."/>
            <person name="Grigoriev I.V."/>
            <person name="Spatafora J.W."/>
            <person name="Aime M.C."/>
        </authorList>
    </citation>
    <scope>NUCLEOTIDE SEQUENCE [LARGE SCALE GENOMIC DNA]</scope>
    <source>
        <strain evidence="3 4">MCA 3882</strain>
    </source>
</reference>
<feature type="compositionally biased region" description="Basic and acidic residues" evidence="1">
    <location>
        <begin position="945"/>
        <end position="958"/>
    </location>
</feature>
<dbReference type="RefSeq" id="XP_025353845.1">
    <property type="nucleotide sequence ID" value="XM_025500473.1"/>
</dbReference>
<feature type="region of interest" description="Disordered" evidence="1">
    <location>
        <begin position="945"/>
        <end position="999"/>
    </location>
</feature>
<accession>A0A316VBD8</accession>
<dbReference type="GO" id="GO:0008289">
    <property type="term" value="F:lipid binding"/>
    <property type="evidence" value="ECO:0007669"/>
    <property type="project" value="InterPro"/>
</dbReference>
<dbReference type="InterPro" id="IPR045967">
    <property type="entry name" value="HAM1-like_N"/>
</dbReference>
<organism evidence="3 4">
    <name type="scientific">Meira miltonrushii</name>
    <dbReference type="NCBI Taxonomy" id="1280837"/>
    <lineage>
        <taxon>Eukaryota</taxon>
        <taxon>Fungi</taxon>
        <taxon>Dikarya</taxon>
        <taxon>Basidiomycota</taxon>
        <taxon>Ustilaginomycotina</taxon>
        <taxon>Exobasidiomycetes</taxon>
        <taxon>Exobasidiales</taxon>
        <taxon>Brachybasidiaceae</taxon>
        <taxon>Meira</taxon>
    </lineage>
</organism>
<evidence type="ECO:0000256" key="1">
    <source>
        <dbReference type="SAM" id="MobiDB-lite"/>
    </source>
</evidence>
<dbReference type="InParanoid" id="A0A316VBD8"/>
<dbReference type="GeneID" id="37022254"/>
<dbReference type="InterPro" id="IPR017943">
    <property type="entry name" value="Bactericidal_perm-incr_a/b_dom"/>
</dbReference>
<dbReference type="EMBL" id="KZ819604">
    <property type="protein sequence ID" value="PWN33543.1"/>
    <property type="molecule type" value="Genomic_DNA"/>
</dbReference>
<evidence type="ECO:0000259" key="2">
    <source>
        <dbReference type="Pfam" id="PF19343"/>
    </source>
</evidence>
<feature type="region of interest" description="Disordered" evidence="1">
    <location>
        <begin position="881"/>
        <end position="913"/>
    </location>
</feature>
<protein>
    <recommendedName>
        <fullName evidence="2">HAM1-like N-terminal domain-containing protein</fullName>
    </recommendedName>
</protein>
<dbReference type="Pfam" id="PF19343">
    <property type="entry name" value="HAM1_N"/>
    <property type="match status" value="1"/>
</dbReference>
<sequence>MSLTLFIHPSHIPSCKMTLIDALAALQEGAVPTNEQTLAFLQRIQTSLPAKGDLSKPGNRLVKEFEGFVNSIKLLIQDKNDGEYIQEFLWRTKGTAGQLGKNGLKFRWGKGAKDGSEDDGKKGKGLKEKTIEAGKVVKDDSIQAGKHLRTLVRLMLVQPELRHIFGDLGYVFAEVVDKTAGESLEDARDKLGQVKSSTGTFQNVAQKALAQARSAKATTNTSQNGDLVERLTTAASLSEAKAQPNGQPNGVPSIERNVELPNMALLREQLSVAFKDGNMNLDTIKQELVNGNTIPALEELRKQALASAATLSKSQDDMQRMRDQIKQGQIPPEVMEALQEKQALNEGEASASAPLTVTDIVDAAQMLAIANSQTHLKPSSETVKQMVNKTRKDAEENLKAAFNEEVQERLLARTKKLIVDCQSTQDYKDALIWFIERIEAFFSLVQRHAELPNSSLDEALSYNAEPLLQLLENFNGKESVRPILEAAKVLSNGAKEDPQIRTFWLDADAHLRRCLLEEGFILTPEADEGLRKLIDRFKNLAVTYRQKISSFIEGVASFFNSIRKDALVIKLLSALKSIFDAVRKDGWKPGALWHDLRHKILPPLFEKFGVIPVPRIKYLHPDFDLVIENIALELSTLLPDTLDMRLTNDVHFDFRQLKDSNHSHSFKIKIKGMSLRVYKLAFAVTSRLGFTFHDKGIADLLIKNFGLSIYIDVPKDPGPHYFTVRKVKAKLGSLHLKVYESNHRFLHFMADKLANSYLTKRILRHFIAEGITLGLKQLDVYLMTLRLDRDGKKGDVKLEDIKRQMAELRDLLKKYHEQAGTIEIDFTREENVTGMTLSDRAKAAGKSIENSHAVKWVKKQVDETGRKEIIRNEWRSNAFDLDGMDTIKPAPEVQPAQGDSTAQDTENVAAPVDDEVHESVEAAVIRGKPEGPTDERVVDKAEQELKEAEAEERSERQEVQSPEGMSSKIGKQVVSQSDDRSKQAEQLEKVVDDHVDPSS</sequence>
<name>A0A316VBD8_9BASI</name>
<evidence type="ECO:0000313" key="4">
    <source>
        <dbReference type="Proteomes" id="UP000245771"/>
    </source>
</evidence>
<dbReference type="OrthoDB" id="5407957at2759"/>
<evidence type="ECO:0000313" key="3">
    <source>
        <dbReference type="EMBL" id="PWN33543.1"/>
    </source>
</evidence>
<feature type="domain" description="HAM1-like N-terminal" evidence="2">
    <location>
        <begin position="16"/>
        <end position="713"/>
    </location>
</feature>